<comment type="similarity">
    <text evidence="2">Belongs to the TonB family.</text>
</comment>
<feature type="compositionally biased region" description="Pro residues" evidence="10">
    <location>
        <begin position="71"/>
        <end position="80"/>
    </location>
</feature>
<dbReference type="PRINTS" id="PR01374">
    <property type="entry name" value="TONBPROTEIN"/>
</dbReference>
<dbReference type="KEGG" id="dog:HP555_07180"/>
<keyword evidence="4" id="KW-1003">Cell membrane</keyword>
<feature type="compositionally biased region" description="Pro residues" evidence="10">
    <location>
        <begin position="104"/>
        <end position="116"/>
    </location>
</feature>
<evidence type="ECO:0000256" key="3">
    <source>
        <dbReference type="ARBA" id="ARBA00022448"/>
    </source>
</evidence>
<evidence type="ECO:0000256" key="7">
    <source>
        <dbReference type="ARBA" id="ARBA00022927"/>
    </source>
</evidence>
<dbReference type="GO" id="GO:0015031">
    <property type="term" value="P:protein transport"/>
    <property type="evidence" value="ECO:0007669"/>
    <property type="project" value="UniProtKB-KW"/>
</dbReference>
<sequence length="249" mass="25903">MSTTACASFVYGRTSRVVGLAGALTGHGGLVILALLFLSQTPAIPLPPPVEATTIALQVVAPQKKVSQPAPVEPPKPVPVSKPAVQPAKSAPIEPVKPKCAVTPPVPKPALQPLPEPAHSAVQQSSEPAPVPAPRPVTQPAQMANTGQPTAPPDTQAKQTLLSYLVAQIEKHKRYPAQARRRGIEGTVRMKVSIDSAGNLLAISVLDGADPLLAKATQSVANKIREQWKSSGSGASVSVIVPLRYSLVE</sequence>
<evidence type="ECO:0000256" key="9">
    <source>
        <dbReference type="ARBA" id="ARBA00023136"/>
    </source>
</evidence>
<dbReference type="InterPro" id="IPR003538">
    <property type="entry name" value="TonB"/>
</dbReference>
<keyword evidence="5" id="KW-0997">Cell inner membrane</keyword>
<organism evidence="13 14">
    <name type="scientific">Desulfobulbus oligotrophicus</name>
    <dbReference type="NCBI Taxonomy" id="1909699"/>
    <lineage>
        <taxon>Bacteria</taxon>
        <taxon>Pseudomonadati</taxon>
        <taxon>Thermodesulfobacteriota</taxon>
        <taxon>Desulfobulbia</taxon>
        <taxon>Desulfobulbales</taxon>
        <taxon>Desulfobulbaceae</taxon>
        <taxon>Desulfobulbus</taxon>
    </lineage>
</organism>
<evidence type="ECO:0000313" key="13">
    <source>
        <dbReference type="EMBL" id="QQG65664.1"/>
    </source>
</evidence>
<evidence type="ECO:0000256" key="1">
    <source>
        <dbReference type="ARBA" id="ARBA00004383"/>
    </source>
</evidence>
<dbReference type="PROSITE" id="PS52015">
    <property type="entry name" value="TONB_CTD"/>
    <property type="match status" value="1"/>
</dbReference>
<dbReference type="RefSeq" id="WP_199261001.1">
    <property type="nucleotide sequence ID" value="NZ_CP054140.1"/>
</dbReference>
<dbReference type="InterPro" id="IPR051045">
    <property type="entry name" value="TonB-dependent_transducer"/>
</dbReference>
<evidence type="ECO:0000313" key="14">
    <source>
        <dbReference type="Proteomes" id="UP000596092"/>
    </source>
</evidence>
<keyword evidence="7" id="KW-0653">Protein transport</keyword>
<feature type="domain" description="TonB C-terminal" evidence="12">
    <location>
        <begin position="160"/>
        <end position="249"/>
    </location>
</feature>
<dbReference type="Gene3D" id="3.30.1150.10">
    <property type="match status" value="1"/>
</dbReference>
<evidence type="ECO:0000256" key="6">
    <source>
        <dbReference type="ARBA" id="ARBA00022692"/>
    </source>
</evidence>
<protein>
    <submittedName>
        <fullName evidence="13">Energy transducer TonB</fullName>
    </submittedName>
</protein>
<dbReference type="GO" id="GO:0015891">
    <property type="term" value="P:siderophore transport"/>
    <property type="evidence" value="ECO:0007669"/>
    <property type="project" value="InterPro"/>
</dbReference>
<dbReference type="InterPro" id="IPR037682">
    <property type="entry name" value="TonB_C"/>
</dbReference>
<accession>A0A7T5VDA9</accession>
<dbReference type="EMBL" id="CP054140">
    <property type="protein sequence ID" value="QQG65664.1"/>
    <property type="molecule type" value="Genomic_DNA"/>
</dbReference>
<gene>
    <name evidence="13" type="ORF">HP555_07180</name>
</gene>
<proteinExistence type="inferred from homology"/>
<dbReference type="Proteomes" id="UP000596092">
    <property type="component" value="Chromosome"/>
</dbReference>
<dbReference type="GO" id="GO:0030288">
    <property type="term" value="C:outer membrane-bounded periplasmic space"/>
    <property type="evidence" value="ECO:0007669"/>
    <property type="project" value="InterPro"/>
</dbReference>
<dbReference type="PANTHER" id="PTHR33446">
    <property type="entry name" value="PROTEIN TONB-RELATED"/>
    <property type="match status" value="1"/>
</dbReference>
<dbReference type="InterPro" id="IPR006260">
    <property type="entry name" value="TonB/TolA_C"/>
</dbReference>
<dbReference type="PANTHER" id="PTHR33446:SF2">
    <property type="entry name" value="PROTEIN TONB"/>
    <property type="match status" value="1"/>
</dbReference>
<feature type="transmembrane region" description="Helical" evidence="11">
    <location>
        <begin position="17"/>
        <end position="38"/>
    </location>
</feature>
<dbReference type="NCBIfam" id="TIGR01352">
    <property type="entry name" value="tonB_Cterm"/>
    <property type="match status" value="1"/>
</dbReference>
<dbReference type="AlphaFoldDB" id="A0A7T5VDA9"/>
<evidence type="ECO:0000256" key="2">
    <source>
        <dbReference type="ARBA" id="ARBA00006555"/>
    </source>
</evidence>
<dbReference type="SUPFAM" id="SSF74653">
    <property type="entry name" value="TolA/TonB C-terminal domain"/>
    <property type="match status" value="1"/>
</dbReference>
<keyword evidence="6 11" id="KW-0812">Transmembrane</keyword>
<comment type="subcellular location">
    <subcellularLocation>
        <location evidence="1">Cell inner membrane</location>
        <topology evidence="1">Single-pass membrane protein</topology>
        <orientation evidence="1">Periplasmic side</orientation>
    </subcellularLocation>
</comment>
<name>A0A7T5VDA9_9BACT</name>
<evidence type="ECO:0000256" key="10">
    <source>
        <dbReference type="SAM" id="MobiDB-lite"/>
    </source>
</evidence>
<reference evidence="13 14" key="1">
    <citation type="submission" date="2020-05" db="EMBL/GenBank/DDBJ databases">
        <title>Complete genome of Desulfobulbus oligotrophicus.</title>
        <authorList>
            <person name="Podar M."/>
        </authorList>
    </citation>
    <scope>NUCLEOTIDE SEQUENCE [LARGE SCALE GENOMIC DNA]</scope>
    <source>
        <strain evidence="13 14">Prop6</strain>
    </source>
</reference>
<evidence type="ECO:0000256" key="4">
    <source>
        <dbReference type="ARBA" id="ARBA00022475"/>
    </source>
</evidence>
<feature type="region of interest" description="Disordered" evidence="10">
    <location>
        <begin position="65"/>
        <end position="155"/>
    </location>
</feature>
<keyword evidence="8 11" id="KW-1133">Transmembrane helix</keyword>
<dbReference type="GO" id="GO:0055085">
    <property type="term" value="P:transmembrane transport"/>
    <property type="evidence" value="ECO:0007669"/>
    <property type="project" value="InterPro"/>
</dbReference>
<evidence type="ECO:0000256" key="8">
    <source>
        <dbReference type="ARBA" id="ARBA00022989"/>
    </source>
</evidence>
<dbReference type="GO" id="GO:0031992">
    <property type="term" value="F:energy transducer activity"/>
    <property type="evidence" value="ECO:0007669"/>
    <property type="project" value="InterPro"/>
</dbReference>
<dbReference type="Pfam" id="PF03544">
    <property type="entry name" value="TonB_C"/>
    <property type="match status" value="1"/>
</dbReference>
<dbReference type="GO" id="GO:0098797">
    <property type="term" value="C:plasma membrane protein complex"/>
    <property type="evidence" value="ECO:0007669"/>
    <property type="project" value="TreeGrafter"/>
</dbReference>
<evidence type="ECO:0000256" key="5">
    <source>
        <dbReference type="ARBA" id="ARBA00022519"/>
    </source>
</evidence>
<keyword evidence="9 11" id="KW-0472">Membrane</keyword>
<evidence type="ECO:0000259" key="12">
    <source>
        <dbReference type="PROSITE" id="PS52015"/>
    </source>
</evidence>
<feature type="compositionally biased region" description="Polar residues" evidence="10">
    <location>
        <begin position="139"/>
        <end position="149"/>
    </location>
</feature>
<evidence type="ECO:0000256" key="11">
    <source>
        <dbReference type="SAM" id="Phobius"/>
    </source>
</evidence>
<keyword evidence="14" id="KW-1185">Reference proteome</keyword>
<keyword evidence="3" id="KW-0813">Transport</keyword>